<name>A0A1K2IF23_9FLAO</name>
<accession>A0A1K2IF23</accession>
<dbReference type="AlphaFoldDB" id="A0A1K2IF23"/>
<sequence length="33" mass="3936">MLNAGFLHLKIIELAYKIRKLNFFSYTFVTSKK</sequence>
<keyword evidence="2" id="KW-1185">Reference proteome</keyword>
<evidence type="ECO:0000313" key="2">
    <source>
        <dbReference type="Proteomes" id="UP000182544"/>
    </source>
</evidence>
<organism evidence="1 2">
    <name type="scientific">Flaviramulus basaltis</name>
    <dbReference type="NCBI Taxonomy" id="369401"/>
    <lineage>
        <taxon>Bacteria</taxon>
        <taxon>Pseudomonadati</taxon>
        <taxon>Bacteroidota</taxon>
        <taxon>Flavobacteriia</taxon>
        <taxon>Flavobacteriales</taxon>
        <taxon>Flavobacteriaceae</taxon>
        <taxon>Flaviramulus</taxon>
    </lineage>
</organism>
<evidence type="ECO:0000313" key="1">
    <source>
        <dbReference type="EMBL" id="SFZ91020.1"/>
    </source>
</evidence>
<dbReference type="Proteomes" id="UP000182544">
    <property type="component" value="Unassembled WGS sequence"/>
</dbReference>
<dbReference type="EMBL" id="FPKV01000001">
    <property type="protein sequence ID" value="SFZ91020.1"/>
    <property type="molecule type" value="Genomic_DNA"/>
</dbReference>
<proteinExistence type="predicted"/>
<gene>
    <name evidence="1" type="ORF">SAMN05428642_1011348</name>
</gene>
<reference evidence="1 2" key="1">
    <citation type="submission" date="2016-10" db="EMBL/GenBank/DDBJ databases">
        <authorList>
            <person name="de Groot N.N."/>
        </authorList>
    </citation>
    <scope>NUCLEOTIDE SEQUENCE [LARGE SCALE GENOMIC DNA]</scope>
    <source>
        <strain evidence="1 2">DSM 18180</strain>
    </source>
</reference>
<protein>
    <submittedName>
        <fullName evidence="1">Uncharacterized protein</fullName>
    </submittedName>
</protein>